<dbReference type="InterPro" id="IPR051310">
    <property type="entry name" value="MCP_chemotaxis"/>
</dbReference>
<dbReference type="GO" id="GO:0004888">
    <property type="term" value="F:transmembrane signaling receptor activity"/>
    <property type="evidence" value="ECO:0007669"/>
    <property type="project" value="InterPro"/>
</dbReference>
<evidence type="ECO:0000313" key="9">
    <source>
        <dbReference type="Proteomes" id="UP000295182"/>
    </source>
</evidence>
<dbReference type="SUPFAM" id="SSF58104">
    <property type="entry name" value="Methyl-accepting chemotaxis protein (MCP) signaling domain"/>
    <property type="match status" value="1"/>
</dbReference>
<dbReference type="PRINTS" id="PR00260">
    <property type="entry name" value="CHEMTRNSDUCR"/>
</dbReference>
<dbReference type="GO" id="GO:0005886">
    <property type="term" value="C:plasma membrane"/>
    <property type="evidence" value="ECO:0007669"/>
    <property type="project" value="TreeGrafter"/>
</dbReference>
<keyword evidence="9" id="KW-1185">Reference proteome</keyword>
<dbReference type="PROSITE" id="PS50111">
    <property type="entry name" value="CHEMOTAXIS_TRANSDUC_2"/>
    <property type="match status" value="1"/>
</dbReference>
<keyword evidence="5" id="KW-0472">Membrane</keyword>
<dbReference type="SMART" id="SM00304">
    <property type="entry name" value="HAMP"/>
    <property type="match status" value="1"/>
</dbReference>
<keyword evidence="4" id="KW-0807">Transducer</keyword>
<sequence>MSLLHRLSLFQKFIILGLIGLSMSALPTFLYVSTSLNDIASARREVTGAAPLFALNKLVQLMQVHRGLSASMLSGNAELGARRPAVRDAIGKALDEVDTRFKAAQVSSADASAWSQAKQAWQALEPQVANRSLGAPQSTAQHTQLIANIMLLGESLRHDYGLQVEHDEAISALIQSTLVHAPMLSEKLGIMRAQGSSFLVLGELTPQGKSTLQGLQQRAGELHGETFRSFERAMASHPAFRQTLQGPVQDLQARIQATRQMADQNLINAAELKMPAKDYFDDFTRTIDALFSVNATAMDSLQNALQTRVTRLQYMLLWVALALVATLSMTTAMALVFVRSITQPLAKAEALARAVANGDLSGADQPHGTNEVGMLIEAQQQMRAKLRPVVEQVRRGSESVAIASGEIAQGNSDLSARTESQASALEQTAAAMEQLSSTVRQNADSARQANQLAESASTVATQGGEVVAQVVTTMHDINAASRKIADIIGVIDGIAFQTNILALNAAVEAARAGEQGRGFAVVASEVRSLAGRSAAAAKEIKTLIQASVERVEHGNSLADRAGTTMTEVVTSIRRVTDIMGEISAASQEQSQGVAQVGDAVTQMDQVTQQNAALVEEMAAAASSLRSQAQELVQVVSIFKLGHGDAGQRQAVRTLGMG</sequence>
<dbReference type="InterPro" id="IPR003660">
    <property type="entry name" value="HAMP_dom"/>
</dbReference>
<name>A0A4R2NDW9_9BURK</name>
<evidence type="ECO:0000256" key="2">
    <source>
        <dbReference type="ARBA" id="ARBA00022481"/>
    </source>
</evidence>
<evidence type="ECO:0000256" key="1">
    <source>
        <dbReference type="ARBA" id="ARBA00004370"/>
    </source>
</evidence>
<evidence type="ECO:0000259" key="7">
    <source>
        <dbReference type="PROSITE" id="PS50885"/>
    </source>
</evidence>
<comment type="caution">
    <text evidence="8">The sequence shown here is derived from an EMBL/GenBank/DDBJ whole genome shotgun (WGS) entry which is preliminary data.</text>
</comment>
<dbReference type="Gene3D" id="1.10.287.950">
    <property type="entry name" value="Methyl-accepting chemotaxis protein"/>
    <property type="match status" value="1"/>
</dbReference>
<dbReference type="PROSITE" id="PS50885">
    <property type="entry name" value="HAMP"/>
    <property type="match status" value="1"/>
</dbReference>
<dbReference type="PANTHER" id="PTHR43531:SF14">
    <property type="entry name" value="METHYL-ACCEPTING CHEMOTAXIS PROTEIN I-RELATED"/>
    <property type="match status" value="1"/>
</dbReference>
<dbReference type="PANTHER" id="PTHR43531">
    <property type="entry name" value="PROTEIN ICFG"/>
    <property type="match status" value="1"/>
</dbReference>
<dbReference type="Pfam" id="PF00015">
    <property type="entry name" value="MCPsignal"/>
    <property type="match status" value="1"/>
</dbReference>
<evidence type="ECO:0000256" key="4">
    <source>
        <dbReference type="PROSITE-ProRule" id="PRU00284"/>
    </source>
</evidence>
<evidence type="ECO:0000313" key="8">
    <source>
        <dbReference type="EMBL" id="TCP19469.1"/>
    </source>
</evidence>
<dbReference type="InterPro" id="IPR004090">
    <property type="entry name" value="Chemotax_Me-accpt_rcpt"/>
</dbReference>
<dbReference type="SMART" id="SM00283">
    <property type="entry name" value="MA"/>
    <property type="match status" value="1"/>
</dbReference>
<dbReference type="EMBL" id="SLXH01000005">
    <property type="protein sequence ID" value="TCP19469.1"/>
    <property type="molecule type" value="Genomic_DNA"/>
</dbReference>
<feature type="domain" description="Methyl-accepting transducer" evidence="6">
    <location>
        <begin position="396"/>
        <end position="625"/>
    </location>
</feature>
<comment type="similarity">
    <text evidence="3">Belongs to the methyl-accepting chemotaxis (MCP) protein family.</text>
</comment>
<keyword evidence="5" id="KW-0812">Transmembrane</keyword>
<keyword evidence="2" id="KW-0488">Methylation</keyword>
<evidence type="ECO:0000259" key="6">
    <source>
        <dbReference type="PROSITE" id="PS50111"/>
    </source>
</evidence>
<dbReference type="InterPro" id="IPR004089">
    <property type="entry name" value="MCPsignal_dom"/>
</dbReference>
<protein>
    <submittedName>
        <fullName evidence="8">Methyl-accepting chemotaxis protein</fullName>
    </submittedName>
</protein>
<reference evidence="8 9" key="1">
    <citation type="submission" date="2019-03" db="EMBL/GenBank/DDBJ databases">
        <title>Genomic Encyclopedia of Type Strains, Phase IV (KMG-IV): sequencing the most valuable type-strain genomes for metagenomic binning, comparative biology and taxonomic classification.</title>
        <authorList>
            <person name="Goeker M."/>
        </authorList>
    </citation>
    <scope>NUCLEOTIDE SEQUENCE [LARGE SCALE GENOMIC DNA]</scope>
    <source>
        <strain evidence="8 9">DSM 1837</strain>
    </source>
</reference>
<evidence type="ECO:0000256" key="3">
    <source>
        <dbReference type="ARBA" id="ARBA00029447"/>
    </source>
</evidence>
<keyword evidence="5" id="KW-1133">Transmembrane helix</keyword>
<gene>
    <name evidence="8" type="ORF">EV674_105147</name>
</gene>
<feature type="transmembrane region" description="Helical" evidence="5">
    <location>
        <begin position="315"/>
        <end position="338"/>
    </location>
</feature>
<accession>A0A4R2NDW9</accession>
<comment type="subcellular location">
    <subcellularLocation>
        <location evidence="1">Membrane</location>
    </subcellularLocation>
</comment>
<feature type="transmembrane region" description="Helical" evidence="5">
    <location>
        <begin position="12"/>
        <end position="32"/>
    </location>
</feature>
<dbReference type="CDD" id="cd06225">
    <property type="entry name" value="HAMP"/>
    <property type="match status" value="1"/>
</dbReference>
<organism evidence="8 9">
    <name type="scientific">Simplicispira metamorpha</name>
    <dbReference type="NCBI Taxonomy" id="80881"/>
    <lineage>
        <taxon>Bacteria</taxon>
        <taxon>Pseudomonadati</taxon>
        <taxon>Pseudomonadota</taxon>
        <taxon>Betaproteobacteria</taxon>
        <taxon>Burkholderiales</taxon>
        <taxon>Comamonadaceae</taxon>
        <taxon>Simplicispira</taxon>
    </lineage>
</organism>
<dbReference type="GO" id="GO:0007165">
    <property type="term" value="P:signal transduction"/>
    <property type="evidence" value="ECO:0007669"/>
    <property type="project" value="UniProtKB-KW"/>
</dbReference>
<dbReference type="CDD" id="cd11386">
    <property type="entry name" value="MCP_signal"/>
    <property type="match status" value="1"/>
</dbReference>
<dbReference type="AlphaFoldDB" id="A0A4R2NDW9"/>
<dbReference type="GO" id="GO:0006935">
    <property type="term" value="P:chemotaxis"/>
    <property type="evidence" value="ECO:0007669"/>
    <property type="project" value="InterPro"/>
</dbReference>
<dbReference type="OrthoDB" id="343520at2"/>
<feature type="domain" description="HAMP" evidence="7">
    <location>
        <begin position="339"/>
        <end position="391"/>
    </location>
</feature>
<dbReference type="Proteomes" id="UP000295182">
    <property type="component" value="Unassembled WGS sequence"/>
</dbReference>
<dbReference type="Pfam" id="PF00672">
    <property type="entry name" value="HAMP"/>
    <property type="match status" value="1"/>
</dbReference>
<evidence type="ECO:0000256" key="5">
    <source>
        <dbReference type="SAM" id="Phobius"/>
    </source>
</evidence>
<dbReference type="FunFam" id="1.10.287.950:FF:000001">
    <property type="entry name" value="Methyl-accepting chemotaxis sensory transducer"/>
    <property type="match status" value="1"/>
</dbReference>
<proteinExistence type="inferred from homology"/>
<dbReference type="RefSeq" id="WP_119012193.1">
    <property type="nucleotide sequence ID" value="NZ_QXNC01000003.1"/>
</dbReference>